<organism evidence="2 3">
    <name type="scientific">Zizania palustris</name>
    <name type="common">Northern wild rice</name>
    <dbReference type="NCBI Taxonomy" id="103762"/>
    <lineage>
        <taxon>Eukaryota</taxon>
        <taxon>Viridiplantae</taxon>
        <taxon>Streptophyta</taxon>
        <taxon>Embryophyta</taxon>
        <taxon>Tracheophyta</taxon>
        <taxon>Spermatophyta</taxon>
        <taxon>Magnoliopsida</taxon>
        <taxon>Liliopsida</taxon>
        <taxon>Poales</taxon>
        <taxon>Poaceae</taxon>
        <taxon>BOP clade</taxon>
        <taxon>Oryzoideae</taxon>
        <taxon>Oryzeae</taxon>
        <taxon>Zizaniinae</taxon>
        <taxon>Zizania</taxon>
    </lineage>
</organism>
<feature type="domain" description="Myb/SANT-like" evidence="1">
    <location>
        <begin position="20"/>
        <end position="77"/>
    </location>
</feature>
<proteinExistence type="predicted"/>
<dbReference type="OrthoDB" id="601328at2759"/>
<evidence type="ECO:0000313" key="2">
    <source>
        <dbReference type="EMBL" id="KAG8061252.1"/>
    </source>
</evidence>
<protein>
    <recommendedName>
        <fullName evidence="1">Myb/SANT-like domain-containing protein</fullName>
    </recommendedName>
</protein>
<dbReference type="AlphaFoldDB" id="A0A8J5SDZ6"/>
<dbReference type="PANTHER" id="PTHR46929:SF15">
    <property type="entry name" value="MYB_SANT-LIKE DOMAIN-CONTAINING PROTEIN"/>
    <property type="match status" value="1"/>
</dbReference>
<dbReference type="EMBL" id="JAAALK010000286">
    <property type="protein sequence ID" value="KAG8061252.1"/>
    <property type="molecule type" value="Genomic_DNA"/>
</dbReference>
<dbReference type="Proteomes" id="UP000729402">
    <property type="component" value="Unassembled WGS sequence"/>
</dbReference>
<reference evidence="2" key="1">
    <citation type="journal article" date="2021" name="bioRxiv">
        <title>Whole Genome Assembly and Annotation of Northern Wild Rice, Zizania palustris L., Supports a Whole Genome Duplication in the Zizania Genus.</title>
        <authorList>
            <person name="Haas M."/>
            <person name="Kono T."/>
            <person name="Macchietto M."/>
            <person name="Millas R."/>
            <person name="McGilp L."/>
            <person name="Shao M."/>
            <person name="Duquette J."/>
            <person name="Hirsch C.N."/>
            <person name="Kimball J."/>
        </authorList>
    </citation>
    <scope>NUCLEOTIDE SEQUENCE</scope>
    <source>
        <tissue evidence="2">Fresh leaf tissue</tissue>
    </source>
</reference>
<gene>
    <name evidence="2" type="ORF">GUJ93_ZPchr0003g17034</name>
</gene>
<evidence type="ECO:0000313" key="3">
    <source>
        <dbReference type="Proteomes" id="UP000729402"/>
    </source>
</evidence>
<comment type="caution">
    <text evidence="2">The sequence shown here is derived from an EMBL/GenBank/DDBJ whole genome shotgun (WGS) entry which is preliminary data.</text>
</comment>
<evidence type="ECO:0000259" key="1">
    <source>
        <dbReference type="Pfam" id="PF12776"/>
    </source>
</evidence>
<dbReference type="Pfam" id="PF12776">
    <property type="entry name" value="Myb_DNA-bind_3"/>
    <property type="match status" value="1"/>
</dbReference>
<keyword evidence="3" id="KW-1185">Reference proteome</keyword>
<dbReference type="InterPro" id="IPR024752">
    <property type="entry name" value="Myb/SANT-like_dom"/>
</dbReference>
<dbReference type="PANTHER" id="PTHR46929">
    <property type="entry name" value="EXPRESSED PROTEIN"/>
    <property type="match status" value="1"/>
</dbReference>
<sequence>MVIMPNMDGSHMCTMLQSENVREKCNVDITKENITSRCKTFDKHYEVISKILAQSGFGWDWENHKLSINSDDVWSKYVETKVVKNGDAINTIYSEDHATGQAARIGVECAQEMTNGTDQNSNECSLESPIVPSQLGKIPRTGETLVSLLGDIKASFDSAIKSTEPVELPKATSPREILEALHKIPELGRDDYLRAYGMMNHDARIFKALLELPMDMRKDWLLMEIKNEKVIMGRH</sequence>
<reference evidence="2" key="2">
    <citation type="submission" date="2021-02" db="EMBL/GenBank/DDBJ databases">
        <authorList>
            <person name="Kimball J.A."/>
            <person name="Haas M.W."/>
            <person name="Macchietto M."/>
            <person name="Kono T."/>
            <person name="Duquette J."/>
            <person name="Shao M."/>
        </authorList>
    </citation>
    <scope>NUCLEOTIDE SEQUENCE</scope>
    <source>
        <tissue evidence="2">Fresh leaf tissue</tissue>
    </source>
</reference>
<name>A0A8J5SDZ6_ZIZPA</name>
<accession>A0A8J5SDZ6</accession>